<dbReference type="KEGG" id="pana:BBH88_08030"/>
<proteinExistence type="predicted"/>
<evidence type="ECO:0000313" key="3">
    <source>
        <dbReference type="Proteomes" id="UP000004725"/>
    </source>
</evidence>
<evidence type="ECO:0008006" key="5">
    <source>
        <dbReference type="Google" id="ProtNLM"/>
    </source>
</evidence>
<dbReference type="Proteomes" id="UP000004725">
    <property type="component" value="Unassembled WGS sequence"/>
</dbReference>
<dbReference type="AlphaFoldDB" id="A0A1C7DFQ9"/>
<reference evidence="1" key="3">
    <citation type="submission" date="2016-10" db="EMBL/GenBank/DDBJ databases">
        <authorList>
            <person name="See-Too W.S."/>
        </authorList>
    </citation>
    <scope>NUCLEOTIDE SEQUENCE</scope>
    <source>
        <strain evidence="1">DSM 14505</strain>
    </source>
</reference>
<organism evidence="2 3">
    <name type="scientific">Planococcus antarcticus DSM 14505</name>
    <dbReference type="NCBI Taxonomy" id="1185653"/>
    <lineage>
        <taxon>Bacteria</taxon>
        <taxon>Bacillati</taxon>
        <taxon>Bacillota</taxon>
        <taxon>Bacilli</taxon>
        <taxon>Bacillales</taxon>
        <taxon>Caryophanaceae</taxon>
        <taxon>Planococcus</taxon>
    </lineage>
</organism>
<gene>
    <name evidence="2" type="ORF">A1A1_07172</name>
    <name evidence="1" type="ORF">BBH88_08030</name>
</gene>
<protein>
    <recommendedName>
        <fullName evidence="5">MFS transporter</fullName>
    </recommendedName>
</protein>
<dbReference type="EMBL" id="AJYB01000020">
    <property type="protein sequence ID" value="EIM07159.1"/>
    <property type="molecule type" value="Genomic_DNA"/>
</dbReference>
<evidence type="ECO:0000313" key="2">
    <source>
        <dbReference type="EMBL" id="EIM07159.1"/>
    </source>
</evidence>
<sequence>MASISKSDVEWMPFFQAGLIDSLTQGVYIVPTIRSIAGETHRDAYPAFGALAVVLFSLGL</sequence>
<evidence type="ECO:0000313" key="1">
    <source>
        <dbReference type="EMBL" id="ANU10252.1"/>
    </source>
</evidence>
<keyword evidence="4" id="KW-1185">Reference proteome</keyword>
<dbReference type="Proteomes" id="UP000092661">
    <property type="component" value="Chromosome"/>
</dbReference>
<dbReference type="EMBL" id="CP016534">
    <property type="protein sequence ID" value="ANU10252.1"/>
    <property type="molecule type" value="Genomic_DNA"/>
</dbReference>
<reference evidence="2 3" key="1">
    <citation type="journal article" date="2012" name="J. Bacteriol.">
        <title>Genome Sequence of the Antarctic Psychrophile Bacterium Planococcus antarcticus DSM 14505.</title>
        <authorList>
            <person name="Margolles A."/>
            <person name="Gueimonde M."/>
            <person name="Sanchez B."/>
        </authorList>
    </citation>
    <scope>NUCLEOTIDE SEQUENCE [LARGE SCALE GENOMIC DNA]</scope>
    <source>
        <strain evidence="2 3">DSM 14505</strain>
    </source>
</reference>
<evidence type="ECO:0000313" key="4">
    <source>
        <dbReference type="Proteomes" id="UP000092661"/>
    </source>
</evidence>
<name>A0A1C7DFQ9_9BACL</name>
<accession>A0A1C7DFQ9</accession>
<reference evidence="4" key="2">
    <citation type="submission" date="2016-07" db="EMBL/GenBank/DDBJ databases">
        <authorList>
            <person name="See-Too W.S."/>
        </authorList>
    </citation>
    <scope>NUCLEOTIDE SEQUENCE [LARGE SCALE GENOMIC DNA]</scope>
    <source>
        <strain evidence="4">DSM 14505</strain>
    </source>
</reference>